<dbReference type="EMBL" id="VOSL01000006">
    <property type="protein sequence ID" value="TXD43757.1"/>
    <property type="molecule type" value="Genomic_DNA"/>
</dbReference>
<comment type="caution">
    <text evidence="1">The sequence shown here is derived from an EMBL/GenBank/DDBJ whole genome shotgun (WGS) entry which is preliminary data.</text>
</comment>
<dbReference type="AlphaFoldDB" id="A0A5C6XM38"/>
<dbReference type="RefSeq" id="WP_146972206.1">
    <property type="nucleotide sequence ID" value="NZ_VOSL01000006.1"/>
</dbReference>
<dbReference type="OrthoDB" id="5512116at2"/>
<dbReference type="Proteomes" id="UP000321046">
    <property type="component" value="Unassembled WGS sequence"/>
</dbReference>
<name>A0A5C6XM38_9DELT</name>
<gene>
    <name evidence="1" type="ORF">FRC96_01145</name>
</gene>
<accession>A0A5C6XM38</accession>
<evidence type="ECO:0000313" key="2">
    <source>
        <dbReference type="Proteomes" id="UP000321046"/>
    </source>
</evidence>
<evidence type="ECO:0000313" key="1">
    <source>
        <dbReference type="EMBL" id="TXD43757.1"/>
    </source>
</evidence>
<organism evidence="1 2">
    <name type="scientific">Lujinxingia vulgaris</name>
    <dbReference type="NCBI Taxonomy" id="2600176"/>
    <lineage>
        <taxon>Bacteria</taxon>
        <taxon>Deltaproteobacteria</taxon>
        <taxon>Bradymonadales</taxon>
        <taxon>Lujinxingiaceae</taxon>
        <taxon>Lujinxingia</taxon>
    </lineage>
</organism>
<proteinExistence type="predicted"/>
<sequence length="250" mass="28117">MHVFDPLALDESSRRKLANDLNTLLLPYFPQATTEALHQQYFHTNIERSRIALLQDDDRLTGFQIVTSSPLTLPAGDFMIIRSVVARASEHSSRGSRAFERFGPTELVRQALRAHASNRRPWLVGQSAGPVTYMRLARYFPTILPPPDPHASASTAQRAIFIDLLRAIDMAPEHPEAWSMRNGPFYPISPDERASWLGRPEPAVHRFFQECPDAGTGQVLLFGVELTLPTLAAILPRQLRHLMRRKPAPA</sequence>
<reference evidence="1 2" key="1">
    <citation type="submission" date="2019-08" db="EMBL/GenBank/DDBJ databases">
        <title>Bradymonadales sp. TMQ2.</title>
        <authorList>
            <person name="Liang Q."/>
        </authorList>
    </citation>
    <scope>NUCLEOTIDE SEQUENCE [LARGE SCALE GENOMIC DNA]</scope>
    <source>
        <strain evidence="1 2">TMQ2</strain>
    </source>
</reference>
<protein>
    <submittedName>
        <fullName evidence="1">Uncharacterized protein</fullName>
    </submittedName>
</protein>